<evidence type="ECO:0000313" key="5">
    <source>
        <dbReference type="Proteomes" id="UP000264294"/>
    </source>
</evidence>
<organism evidence="2 4">
    <name type="scientific">Bacillus clarus</name>
    <dbReference type="NCBI Taxonomy" id="2338372"/>
    <lineage>
        <taxon>Bacteria</taxon>
        <taxon>Bacillati</taxon>
        <taxon>Bacillota</taxon>
        <taxon>Bacilli</taxon>
        <taxon>Bacillales</taxon>
        <taxon>Bacillaceae</taxon>
        <taxon>Bacillus</taxon>
        <taxon>Bacillus cereus group</taxon>
    </lineage>
</organism>
<dbReference type="PROSITE" id="PS50871">
    <property type="entry name" value="C1Q"/>
    <property type="match status" value="1"/>
</dbReference>
<proteinExistence type="predicted"/>
<dbReference type="Gene3D" id="2.60.120.40">
    <property type="match status" value="1"/>
</dbReference>
<accession>A0A090YNZ0</accession>
<feature type="domain" description="C1q" evidence="1">
    <location>
        <begin position="43"/>
        <end position="182"/>
    </location>
</feature>
<name>A0A090YNZ0_9BACI</name>
<dbReference type="Proteomes" id="UP000029389">
    <property type="component" value="Unassembled WGS sequence"/>
</dbReference>
<dbReference type="Proteomes" id="UP000264294">
    <property type="component" value="Unassembled WGS sequence"/>
</dbReference>
<reference evidence="3 5" key="2">
    <citation type="submission" date="2018-08" db="EMBL/GenBank/DDBJ databases">
        <title>Bacillus clarus sp. nov. strain PS00077A.</title>
        <authorList>
            <person name="Mendez Acevedo M."/>
            <person name="Carroll L."/>
            <person name="Mukherjee M."/>
            <person name="Wiedmann M."/>
            <person name="Kovac J."/>
        </authorList>
    </citation>
    <scope>NUCLEOTIDE SEQUENCE [LARGE SCALE GENOMIC DNA]</scope>
    <source>
        <strain evidence="3 5">PS00077A</strain>
    </source>
</reference>
<gene>
    <name evidence="3" type="ORF">D0U04_07780</name>
    <name evidence="2" type="ORF">DJ93_4894</name>
</gene>
<evidence type="ECO:0000259" key="1">
    <source>
        <dbReference type="PROSITE" id="PS50871"/>
    </source>
</evidence>
<dbReference type="EMBL" id="JMQC01000008">
    <property type="protein sequence ID" value="KFM99971.1"/>
    <property type="molecule type" value="Genomic_DNA"/>
</dbReference>
<dbReference type="PATRIC" id="fig|1405.8.peg.5039"/>
<dbReference type="EMBL" id="QVOD01000006">
    <property type="protein sequence ID" value="RFT67654.1"/>
    <property type="molecule type" value="Genomic_DNA"/>
</dbReference>
<dbReference type="AlphaFoldDB" id="A0A090YNZ0"/>
<dbReference type="InterPro" id="IPR001073">
    <property type="entry name" value="C1q_dom"/>
</dbReference>
<dbReference type="InterPro" id="IPR008983">
    <property type="entry name" value="Tumour_necrosis_fac-like_dom"/>
</dbReference>
<comment type="caution">
    <text evidence="2">The sequence shown here is derived from an EMBL/GenBank/DDBJ whole genome shotgun (WGS) entry which is preliminary data.</text>
</comment>
<dbReference type="RefSeq" id="WP_042983708.1">
    <property type="nucleotide sequence ID" value="NZ_JMQC01000008.1"/>
</dbReference>
<reference evidence="2 4" key="1">
    <citation type="submission" date="2014-04" db="EMBL/GenBank/DDBJ databases">
        <authorList>
            <person name="Bishop-Lilly K.A."/>
            <person name="Broomall S.M."/>
            <person name="Chain P.S."/>
            <person name="Chertkov O."/>
            <person name="Coyne S.R."/>
            <person name="Daligault H.E."/>
            <person name="Davenport K.W."/>
            <person name="Erkkila T."/>
            <person name="Frey K.G."/>
            <person name="Gibbons H.S."/>
            <person name="Gu W."/>
            <person name="Jaissle J."/>
            <person name="Johnson S.L."/>
            <person name="Koroleva G.I."/>
            <person name="Ladner J.T."/>
            <person name="Lo C.-C."/>
            <person name="Minogue T.D."/>
            <person name="Munk C."/>
            <person name="Palacios G.F."/>
            <person name="Redden C.L."/>
            <person name="Rosenzweig C.N."/>
            <person name="Scholz M.B."/>
            <person name="Teshima H."/>
            <person name="Xu Y."/>
        </authorList>
    </citation>
    <scope>NUCLEOTIDE SEQUENCE [LARGE SCALE GENOMIC DNA]</scope>
    <source>
        <strain evidence="2 4">BHP</strain>
    </source>
</reference>
<dbReference type="SUPFAM" id="SSF49842">
    <property type="entry name" value="TNF-like"/>
    <property type="match status" value="1"/>
</dbReference>
<evidence type="ECO:0000313" key="3">
    <source>
        <dbReference type="EMBL" id="RFT67654.1"/>
    </source>
</evidence>
<keyword evidence="5" id="KW-1185">Reference proteome</keyword>
<protein>
    <submittedName>
        <fullName evidence="2">C1q domain protein</fullName>
    </submittedName>
</protein>
<evidence type="ECO:0000313" key="4">
    <source>
        <dbReference type="Proteomes" id="UP000029389"/>
    </source>
</evidence>
<sequence length="182" mass="20317">MNRKKYSDNYDCYYYEDDYKKDKSSCHSSDKTIVNVYCNCKSERERQSAFKATQNTFQPLIANEPTRILFPAEIFDINNEYDPSTSIFVPRQNGIYTFDTSIAFSPTSASSYSIILDIRVNGSSVSGNEQSGLSNQGLIVKTSTIVQLQAGDRVDVFAEVGSTNGTIIGSPRLTYFEGARIS</sequence>
<dbReference type="SMART" id="SM00110">
    <property type="entry name" value="C1Q"/>
    <property type="match status" value="1"/>
</dbReference>
<dbReference type="Pfam" id="PF00386">
    <property type="entry name" value="C1q"/>
    <property type="match status" value="1"/>
</dbReference>
<evidence type="ECO:0000313" key="2">
    <source>
        <dbReference type="EMBL" id="KFM99971.1"/>
    </source>
</evidence>